<comment type="caution">
    <text evidence="2">The sequence shown here is derived from an EMBL/GenBank/DDBJ whole genome shotgun (WGS) entry which is preliminary data.</text>
</comment>
<feature type="chain" id="PRO_5037000085" evidence="1">
    <location>
        <begin position="37"/>
        <end position="168"/>
    </location>
</feature>
<organism evidence="2 3">
    <name type="scientific">Rhodopseudomonas palustris</name>
    <dbReference type="NCBI Taxonomy" id="1076"/>
    <lineage>
        <taxon>Bacteria</taxon>
        <taxon>Pseudomonadati</taxon>
        <taxon>Pseudomonadota</taxon>
        <taxon>Alphaproteobacteria</taxon>
        <taxon>Hyphomicrobiales</taxon>
        <taxon>Nitrobacteraceae</taxon>
        <taxon>Rhodopseudomonas</taxon>
    </lineage>
</organism>
<keyword evidence="1" id="KW-0732">Signal</keyword>
<dbReference type="EMBL" id="JACRJB010000014">
    <property type="protein sequence ID" value="MBI5128917.1"/>
    <property type="molecule type" value="Genomic_DNA"/>
</dbReference>
<proteinExistence type="predicted"/>
<accession>A0A933VUN1</accession>
<name>A0A933VUN1_RHOPL</name>
<evidence type="ECO:0000313" key="3">
    <source>
        <dbReference type="Proteomes" id="UP000782519"/>
    </source>
</evidence>
<gene>
    <name evidence="2" type="ORF">HZA66_05710</name>
</gene>
<protein>
    <submittedName>
        <fullName evidence="2">Uncharacterized protein</fullName>
    </submittedName>
</protein>
<sequence length="168" mass="18075">MTAQRQEGNVRRLALAMIGLAALLLCPAGPAPHAQAATTERIVVDRHTGLAIDGFDPVAYFTDGAARMGVIEFEASAGGAIWRFANASNRAAFVEHPEIYAPQFGGYDPVGIARGVPVQGNALVWLVSGQRLYLFEREDSRDAFAADPTHYLAQARQQWPALLATLAE</sequence>
<dbReference type="AlphaFoldDB" id="A0A933VUN1"/>
<dbReference type="NCBIfam" id="NF041384">
    <property type="entry name" value="YHS_seleno_dom"/>
    <property type="match status" value="1"/>
</dbReference>
<evidence type="ECO:0000313" key="2">
    <source>
        <dbReference type="EMBL" id="MBI5128917.1"/>
    </source>
</evidence>
<dbReference type="Proteomes" id="UP000782519">
    <property type="component" value="Unassembled WGS sequence"/>
</dbReference>
<feature type="signal peptide" evidence="1">
    <location>
        <begin position="1"/>
        <end position="36"/>
    </location>
</feature>
<reference evidence="2" key="1">
    <citation type="submission" date="2020-07" db="EMBL/GenBank/DDBJ databases">
        <title>Huge and variable diversity of episymbiotic CPR bacteria and DPANN archaea in groundwater ecosystems.</title>
        <authorList>
            <person name="He C.Y."/>
            <person name="Keren R."/>
            <person name="Whittaker M."/>
            <person name="Farag I.F."/>
            <person name="Doudna J."/>
            <person name="Cate J.H.D."/>
            <person name="Banfield J.F."/>
        </authorList>
    </citation>
    <scope>NUCLEOTIDE SEQUENCE</scope>
    <source>
        <strain evidence="2">NC_groundwater_1818_Pr3_B-0.1um_66_35</strain>
    </source>
</reference>
<evidence type="ECO:0000256" key="1">
    <source>
        <dbReference type="SAM" id="SignalP"/>
    </source>
</evidence>